<dbReference type="GO" id="GO:0007021">
    <property type="term" value="P:tubulin complex assembly"/>
    <property type="evidence" value="ECO:0007669"/>
    <property type="project" value="TreeGrafter"/>
</dbReference>
<feature type="compositionally biased region" description="Basic and acidic residues" evidence="3">
    <location>
        <begin position="134"/>
        <end position="157"/>
    </location>
</feature>
<reference evidence="5" key="1">
    <citation type="submission" date="2022-06" db="EMBL/GenBank/DDBJ databases">
        <authorList>
            <consortium name="SYNGENTA / RWTH Aachen University"/>
        </authorList>
    </citation>
    <scope>NUCLEOTIDE SEQUENCE</scope>
</reference>
<organism evidence="5 6">
    <name type="scientific">Phakopsora pachyrhizi</name>
    <name type="common">Asian soybean rust disease fungus</name>
    <dbReference type="NCBI Taxonomy" id="170000"/>
    <lineage>
        <taxon>Eukaryota</taxon>
        <taxon>Fungi</taxon>
        <taxon>Dikarya</taxon>
        <taxon>Basidiomycota</taxon>
        <taxon>Pucciniomycotina</taxon>
        <taxon>Pucciniomycetes</taxon>
        <taxon>Pucciniales</taxon>
        <taxon>Phakopsoraceae</taxon>
        <taxon>Phakopsora</taxon>
    </lineage>
</organism>
<evidence type="ECO:0000313" key="5">
    <source>
        <dbReference type="EMBL" id="CAH7667029.1"/>
    </source>
</evidence>
<dbReference type="GO" id="GO:0005737">
    <property type="term" value="C:cytoplasm"/>
    <property type="evidence" value="ECO:0007669"/>
    <property type="project" value="UniProtKB-SubCell"/>
</dbReference>
<evidence type="ECO:0000256" key="2">
    <source>
        <dbReference type="ARBA" id="ARBA00022490"/>
    </source>
</evidence>
<dbReference type="Pfam" id="PF16752">
    <property type="entry name" value="TBCC_N"/>
    <property type="match status" value="1"/>
</dbReference>
<sequence>MNNLKNKATWSEGDSSGGRRLLIEEFNLNFNSSLKELEDSLNVIRGLIEDFHNGGTKGGNQFDESFRSLSEQISTLNLSLSEASLELLPTFDQRRLSNSLSRIQDKLQDLRRSTERSKPIFSFNKSSHSSSQKDFSDAQVDKNSDHRHTKPQPEDSHQTVSSLATSPTAGKNFIRNIRNFVRSIQFDNSSSFSISDCSNSIIILNPVITNDSKDFKSTSTPLNHLKLFRTHNSILIISSSSSNLSLNDCLNPTKHPTRQDDHKILLNNFFCSDCHNLLMIFEKKPNQMRIHNSNDLTCLIRSIESDQDSLRNRTADRSIVIENSGSIRIYSPPLQSNSEDSLENRNLKDDLMNNDGRSQGFLKDLMVYDFNNFSNLIREGMFKENVSRNKLTDVSPQGKQDTGIDQIGMKNYEMLGEDKRLELVQRFEPILGFLNGKEFKSCYSSQDNLTTEIPPSDGCGDEGVLIIPDHIISMLNDPSLFSI</sequence>
<comment type="caution">
    <text evidence="5">The sequence shown here is derived from an EMBL/GenBank/DDBJ whole genome shotgun (WGS) entry which is preliminary data.</text>
</comment>
<gene>
    <name evidence="5" type="ORF">PPACK8108_LOCUS1402</name>
</gene>
<keyword evidence="6" id="KW-1185">Reference proteome</keyword>
<dbReference type="PANTHER" id="PTHR15139">
    <property type="entry name" value="TUBULIN FOLDING COFACTOR C"/>
    <property type="match status" value="1"/>
</dbReference>
<protein>
    <submittedName>
        <fullName evidence="5">Expressed protein</fullName>
    </submittedName>
</protein>
<dbReference type="GO" id="GO:0015631">
    <property type="term" value="F:tubulin binding"/>
    <property type="evidence" value="ECO:0007669"/>
    <property type="project" value="InterPro"/>
</dbReference>
<dbReference type="PANTHER" id="PTHR15139:SF0">
    <property type="entry name" value="TUBULIN-SPECIFIC CHAPERONE C"/>
    <property type="match status" value="1"/>
</dbReference>
<evidence type="ECO:0000313" key="6">
    <source>
        <dbReference type="Proteomes" id="UP001153365"/>
    </source>
</evidence>
<keyword evidence="2" id="KW-0963">Cytoplasm</keyword>
<dbReference type="InterPro" id="IPR038397">
    <property type="entry name" value="TBCC_N_sf"/>
</dbReference>
<proteinExistence type="predicted"/>
<feature type="domain" description="Tubulin-specific chaperone C N-terminal" evidence="4">
    <location>
        <begin position="23"/>
        <end position="112"/>
    </location>
</feature>
<dbReference type="EMBL" id="CALTRL010000194">
    <property type="protein sequence ID" value="CAH7667029.1"/>
    <property type="molecule type" value="Genomic_DNA"/>
</dbReference>
<comment type="subcellular location">
    <subcellularLocation>
        <location evidence="1">Cytoplasm</location>
    </subcellularLocation>
</comment>
<name>A0AAV0AIH3_PHAPC</name>
<evidence type="ECO:0000256" key="3">
    <source>
        <dbReference type="SAM" id="MobiDB-lite"/>
    </source>
</evidence>
<dbReference type="InterPro" id="IPR027684">
    <property type="entry name" value="TBCC"/>
</dbReference>
<dbReference type="AlphaFoldDB" id="A0AAV0AIH3"/>
<accession>A0AAV0AIH3</accession>
<dbReference type="Gene3D" id="1.20.58.1250">
    <property type="entry name" value="Tubulin Binding Cofactor C, N-terminal domain"/>
    <property type="match status" value="1"/>
</dbReference>
<dbReference type="Proteomes" id="UP001153365">
    <property type="component" value="Unassembled WGS sequence"/>
</dbReference>
<feature type="compositionally biased region" description="Low complexity" evidence="3">
    <location>
        <begin position="121"/>
        <end position="133"/>
    </location>
</feature>
<feature type="region of interest" description="Disordered" evidence="3">
    <location>
        <begin position="121"/>
        <end position="165"/>
    </location>
</feature>
<dbReference type="InterPro" id="IPR031925">
    <property type="entry name" value="TBCC_N"/>
</dbReference>
<dbReference type="GO" id="GO:0007023">
    <property type="term" value="P:post-chaperonin tubulin folding pathway"/>
    <property type="evidence" value="ECO:0007669"/>
    <property type="project" value="InterPro"/>
</dbReference>
<evidence type="ECO:0000256" key="1">
    <source>
        <dbReference type="ARBA" id="ARBA00004496"/>
    </source>
</evidence>
<evidence type="ECO:0000259" key="4">
    <source>
        <dbReference type="Pfam" id="PF16752"/>
    </source>
</evidence>